<proteinExistence type="predicted"/>
<sequence length="46" mass="4983">MTSSGYFAIDGEPCRSGSSFQVVPSKYCATVIGREEVSHPENKSSR</sequence>
<name>A0A368FM11_ANCCA</name>
<keyword evidence="2" id="KW-1185">Reference proteome</keyword>
<comment type="caution">
    <text evidence="1">The sequence shown here is derived from an EMBL/GenBank/DDBJ whole genome shotgun (WGS) entry which is preliminary data.</text>
</comment>
<protein>
    <submittedName>
        <fullName evidence="1">Uncharacterized protein</fullName>
    </submittedName>
</protein>
<dbReference type="Proteomes" id="UP000252519">
    <property type="component" value="Unassembled WGS sequence"/>
</dbReference>
<evidence type="ECO:0000313" key="1">
    <source>
        <dbReference type="EMBL" id="RCN33264.1"/>
    </source>
</evidence>
<dbReference type="EMBL" id="JOJR01000949">
    <property type="protein sequence ID" value="RCN33264.1"/>
    <property type="molecule type" value="Genomic_DNA"/>
</dbReference>
<evidence type="ECO:0000313" key="2">
    <source>
        <dbReference type="Proteomes" id="UP000252519"/>
    </source>
</evidence>
<dbReference type="OrthoDB" id="3853857at2759"/>
<gene>
    <name evidence="1" type="ORF">ANCCAN_20924</name>
</gene>
<accession>A0A368FM11</accession>
<dbReference type="STRING" id="29170.A0A368FM11"/>
<reference evidence="1 2" key="1">
    <citation type="submission" date="2014-10" db="EMBL/GenBank/DDBJ databases">
        <title>Draft genome of the hookworm Ancylostoma caninum.</title>
        <authorList>
            <person name="Mitreva M."/>
        </authorList>
    </citation>
    <scope>NUCLEOTIDE SEQUENCE [LARGE SCALE GENOMIC DNA]</scope>
    <source>
        <strain evidence="1 2">Baltimore</strain>
    </source>
</reference>
<organism evidence="1 2">
    <name type="scientific">Ancylostoma caninum</name>
    <name type="common">Dog hookworm</name>
    <dbReference type="NCBI Taxonomy" id="29170"/>
    <lineage>
        <taxon>Eukaryota</taxon>
        <taxon>Metazoa</taxon>
        <taxon>Ecdysozoa</taxon>
        <taxon>Nematoda</taxon>
        <taxon>Chromadorea</taxon>
        <taxon>Rhabditida</taxon>
        <taxon>Rhabditina</taxon>
        <taxon>Rhabditomorpha</taxon>
        <taxon>Strongyloidea</taxon>
        <taxon>Ancylostomatidae</taxon>
        <taxon>Ancylostomatinae</taxon>
        <taxon>Ancylostoma</taxon>
    </lineage>
</organism>
<dbReference type="AlphaFoldDB" id="A0A368FM11"/>